<feature type="compositionally biased region" description="Basic and acidic residues" evidence="1">
    <location>
        <begin position="1"/>
        <end position="21"/>
    </location>
</feature>
<evidence type="ECO:0000313" key="2">
    <source>
        <dbReference type="EMBL" id="KAG1362534.1"/>
    </source>
</evidence>
<protein>
    <submittedName>
        <fullName evidence="2">Putative Ubiquitin-conjugating enzyme E2 5</fullName>
    </submittedName>
</protein>
<proteinExistence type="predicted"/>
<dbReference type="AlphaFoldDB" id="A0A8K0IMP3"/>
<dbReference type="OrthoDB" id="1000565at2759"/>
<name>A0A8K0IMP3_COCNU</name>
<reference evidence="2" key="2">
    <citation type="submission" date="2019-07" db="EMBL/GenBank/DDBJ databases">
        <authorList>
            <person name="Yang Y."/>
            <person name="Bocs S."/>
            <person name="Baudouin L."/>
        </authorList>
    </citation>
    <scope>NUCLEOTIDE SEQUENCE</scope>
    <source>
        <tissue evidence="2">Spear leaf of Hainan Tall coconut</tissue>
    </source>
</reference>
<evidence type="ECO:0000256" key="1">
    <source>
        <dbReference type="SAM" id="MobiDB-lite"/>
    </source>
</evidence>
<sequence length="45" mass="5070">MFEYCERYAKPEDIGAPPEDKSSDEELTEDEYDSSDEAVVGNPDP</sequence>
<feature type="compositionally biased region" description="Acidic residues" evidence="1">
    <location>
        <begin position="22"/>
        <end position="36"/>
    </location>
</feature>
<reference evidence="2" key="1">
    <citation type="journal article" date="2017" name="Gigascience">
        <title>The genome draft of coconut (Cocos nucifera).</title>
        <authorList>
            <person name="Xiao Y."/>
            <person name="Xu P."/>
            <person name="Fan H."/>
            <person name="Baudouin L."/>
            <person name="Xia W."/>
            <person name="Bocs S."/>
            <person name="Xu J."/>
            <person name="Li Q."/>
            <person name="Guo A."/>
            <person name="Zhou L."/>
            <person name="Li J."/>
            <person name="Wu Y."/>
            <person name="Ma Z."/>
            <person name="Armero A."/>
            <person name="Issali A.E."/>
            <person name="Liu N."/>
            <person name="Peng M."/>
            <person name="Yang Y."/>
        </authorList>
    </citation>
    <scope>NUCLEOTIDE SEQUENCE</scope>
    <source>
        <tissue evidence="2">Spear leaf of Hainan Tall coconut</tissue>
    </source>
</reference>
<evidence type="ECO:0000313" key="3">
    <source>
        <dbReference type="Proteomes" id="UP000797356"/>
    </source>
</evidence>
<comment type="caution">
    <text evidence="2">The sequence shown here is derived from an EMBL/GenBank/DDBJ whole genome shotgun (WGS) entry which is preliminary data.</text>
</comment>
<organism evidence="2 3">
    <name type="scientific">Cocos nucifera</name>
    <name type="common">Coconut palm</name>
    <dbReference type="NCBI Taxonomy" id="13894"/>
    <lineage>
        <taxon>Eukaryota</taxon>
        <taxon>Viridiplantae</taxon>
        <taxon>Streptophyta</taxon>
        <taxon>Embryophyta</taxon>
        <taxon>Tracheophyta</taxon>
        <taxon>Spermatophyta</taxon>
        <taxon>Magnoliopsida</taxon>
        <taxon>Liliopsida</taxon>
        <taxon>Arecaceae</taxon>
        <taxon>Arecoideae</taxon>
        <taxon>Cocoseae</taxon>
        <taxon>Attaleinae</taxon>
        <taxon>Cocos</taxon>
    </lineage>
</organism>
<dbReference type="EMBL" id="CM017881">
    <property type="protein sequence ID" value="KAG1362534.1"/>
    <property type="molecule type" value="Genomic_DNA"/>
</dbReference>
<feature type="region of interest" description="Disordered" evidence="1">
    <location>
        <begin position="1"/>
        <end position="45"/>
    </location>
</feature>
<accession>A0A8K0IMP3</accession>
<keyword evidence="3" id="KW-1185">Reference proteome</keyword>
<gene>
    <name evidence="2" type="ORF">COCNU_10G007530</name>
</gene>
<dbReference type="Proteomes" id="UP000797356">
    <property type="component" value="Chromosome 10"/>
</dbReference>